<gene>
    <name evidence="5" type="ORF">BYL167_LOCUS7429</name>
    <name evidence="3" type="ORF">CJN711_LOCUS37056</name>
    <name evidence="6" type="ORF">GIL414_LOCUS6212</name>
    <name evidence="2" type="ORF">KQP761_LOCUS22131</name>
    <name evidence="7" type="ORF">UXM345_LOCUS15274</name>
    <name evidence="4" type="ORF">XDN619_LOCUS10824</name>
</gene>
<dbReference type="Proteomes" id="UP000663887">
    <property type="component" value="Unassembled WGS sequence"/>
</dbReference>
<dbReference type="AlphaFoldDB" id="A0A816QLA8"/>
<dbReference type="InterPro" id="IPR032675">
    <property type="entry name" value="LRR_dom_sf"/>
</dbReference>
<dbReference type="EMBL" id="CAJNOV010017948">
    <property type="protein sequence ID" value="CAF1614931.1"/>
    <property type="molecule type" value="Genomic_DNA"/>
</dbReference>
<dbReference type="SUPFAM" id="SSF52058">
    <property type="entry name" value="L domain-like"/>
    <property type="match status" value="1"/>
</dbReference>
<proteinExistence type="predicted"/>
<dbReference type="Gene3D" id="3.80.10.10">
    <property type="entry name" value="Ribonuclease Inhibitor"/>
    <property type="match status" value="2"/>
</dbReference>
<dbReference type="Proteomes" id="UP000663834">
    <property type="component" value="Unassembled WGS sequence"/>
</dbReference>
<evidence type="ECO:0000313" key="7">
    <source>
        <dbReference type="EMBL" id="CAF3985100.1"/>
    </source>
</evidence>
<reference evidence="4" key="1">
    <citation type="submission" date="2021-02" db="EMBL/GenBank/DDBJ databases">
        <authorList>
            <person name="Nowell W R."/>
        </authorList>
    </citation>
    <scope>NUCLEOTIDE SEQUENCE</scope>
</reference>
<protein>
    <recommendedName>
        <fullName evidence="1">F-box domain-containing protein</fullName>
    </recommendedName>
</protein>
<dbReference type="EMBL" id="CAJOBJ010001744">
    <property type="protein sequence ID" value="CAF3894291.1"/>
    <property type="molecule type" value="Genomic_DNA"/>
</dbReference>
<dbReference type="EMBL" id="CAJNRG010004016">
    <property type="protein sequence ID" value="CAF2062494.1"/>
    <property type="molecule type" value="Genomic_DNA"/>
</dbReference>
<evidence type="ECO:0000313" key="6">
    <source>
        <dbReference type="EMBL" id="CAF3894291.1"/>
    </source>
</evidence>
<dbReference type="EMBL" id="CAJNOW010011604">
    <property type="protein sequence ID" value="CAF1599765.1"/>
    <property type="molecule type" value="Genomic_DNA"/>
</dbReference>
<accession>A0A816QLA8</accession>
<evidence type="ECO:0000313" key="8">
    <source>
        <dbReference type="Proteomes" id="UP000663887"/>
    </source>
</evidence>
<dbReference type="Proteomes" id="UP000681967">
    <property type="component" value="Unassembled WGS sequence"/>
</dbReference>
<dbReference type="Proteomes" id="UP000681720">
    <property type="component" value="Unassembled WGS sequence"/>
</dbReference>
<dbReference type="Proteomes" id="UP000663855">
    <property type="component" value="Unassembled WGS sequence"/>
</dbReference>
<dbReference type="PROSITE" id="PS50181">
    <property type="entry name" value="FBOX"/>
    <property type="match status" value="1"/>
</dbReference>
<dbReference type="OrthoDB" id="10037774at2759"/>
<dbReference type="InterPro" id="IPR001810">
    <property type="entry name" value="F-box_dom"/>
</dbReference>
<evidence type="ECO:0000313" key="3">
    <source>
        <dbReference type="EMBL" id="CAF1614931.1"/>
    </source>
</evidence>
<dbReference type="EMBL" id="CAJOBH010001927">
    <property type="protein sequence ID" value="CAF3880637.1"/>
    <property type="molecule type" value="Genomic_DNA"/>
</dbReference>
<evidence type="ECO:0000313" key="2">
    <source>
        <dbReference type="EMBL" id="CAF1599765.1"/>
    </source>
</evidence>
<dbReference type="EMBL" id="CAJOBF010001804">
    <property type="protein sequence ID" value="CAF3985100.1"/>
    <property type="molecule type" value="Genomic_DNA"/>
</dbReference>
<evidence type="ECO:0000313" key="5">
    <source>
        <dbReference type="EMBL" id="CAF3880637.1"/>
    </source>
</evidence>
<sequence length="571" mass="67325">MTTYFDRLPVELLHMIFQFLSDCDVIWSFFYVSPYLDAVVNNYNYQKINFQSISKTRFDFVCNHLNLPRIISLTLSNDSKTPGQVELFFNRFKLQDFISLRVLTIISVTSEDINPILSDLPKLPHLTSLITECRSHQSLLLGQVLNQLKSLQHLSVSYGDIFDHNVALPLRNLKELNAGICNFLELRRLQMIVPALVSLKINLQANHQLQLFSDSDIWSSLQRLDLTLNHETTITFTEIQQLLYRFHKLTHLTLNVRGLAENLANGYLWETCSAIIRLRTFHFIIEFDNHPLIDQSELVDEIFRSFSTPFWLDVKKWYIFITTHGIYTTSCYDEQAFILPTFPPLSTSPDCNWFYSKTKRIQLDDNILLKNLNKFYNLEQLDLSDEHLLSSIDNINQFIHLRHLIIHENISNKILGDILLHNPHINHLTISQNNFNQLFPFKTIRYLHIQNTIKIKNRTQIKQLSRIFPSIRRLFMHVSSMRLIYRIINSFQHLDNGVFECQEKIQFMLPEWLKENTRLKHNACSFTWRREQNKFLLWINDSIESNVPSNNGIEDSFNVIEEQRSDKCSLQ</sequence>
<organism evidence="4 8">
    <name type="scientific">Rotaria magnacalcarata</name>
    <dbReference type="NCBI Taxonomy" id="392030"/>
    <lineage>
        <taxon>Eukaryota</taxon>
        <taxon>Metazoa</taxon>
        <taxon>Spiralia</taxon>
        <taxon>Gnathifera</taxon>
        <taxon>Rotifera</taxon>
        <taxon>Eurotatoria</taxon>
        <taxon>Bdelloidea</taxon>
        <taxon>Philodinida</taxon>
        <taxon>Philodinidae</taxon>
        <taxon>Rotaria</taxon>
    </lineage>
</organism>
<comment type="caution">
    <text evidence="4">The sequence shown here is derived from an EMBL/GenBank/DDBJ whole genome shotgun (WGS) entry which is preliminary data.</text>
</comment>
<feature type="domain" description="F-box" evidence="1">
    <location>
        <begin position="2"/>
        <end position="48"/>
    </location>
</feature>
<name>A0A816QLA8_9BILA</name>
<evidence type="ECO:0000313" key="4">
    <source>
        <dbReference type="EMBL" id="CAF2062494.1"/>
    </source>
</evidence>
<evidence type="ECO:0000259" key="1">
    <source>
        <dbReference type="PROSITE" id="PS50181"/>
    </source>
</evidence>
<dbReference type="Proteomes" id="UP000663842">
    <property type="component" value="Unassembled WGS sequence"/>
</dbReference>